<accession>A0A183MU11</accession>
<evidence type="ECO:0000313" key="1">
    <source>
        <dbReference type="EMBL" id="VDP31946.1"/>
    </source>
</evidence>
<name>A0A183MU11_9TREM</name>
<protein>
    <submittedName>
        <fullName evidence="1">Uncharacterized protein</fullName>
    </submittedName>
</protein>
<organism evidence="1 2">
    <name type="scientific">Schistosoma margrebowiei</name>
    <dbReference type="NCBI Taxonomy" id="48269"/>
    <lineage>
        <taxon>Eukaryota</taxon>
        <taxon>Metazoa</taxon>
        <taxon>Spiralia</taxon>
        <taxon>Lophotrochozoa</taxon>
        <taxon>Platyhelminthes</taxon>
        <taxon>Trematoda</taxon>
        <taxon>Digenea</taxon>
        <taxon>Strigeidida</taxon>
        <taxon>Schistosomatoidea</taxon>
        <taxon>Schistosomatidae</taxon>
        <taxon>Schistosoma</taxon>
    </lineage>
</organism>
<keyword evidence="2" id="KW-1185">Reference proteome</keyword>
<dbReference type="Proteomes" id="UP000277204">
    <property type="component" value="Unassembled WGS sequence"/>
</dbReference>
<proteinExistence type="predicted"/>
<dbReference type="EMBL" id="UZAI01017997">
    <property type="protein sequence ID" value="VDP31946.1"/>
    <property type="molecule type" value="Genomic_DNA"/>
</dbReference>
<evidence type="ECO:0000313" key="2">
    <source>
        <dbReference type="Proteomes" id="UP000277204"/>
    </source>
</evidence>
<gene>
    <name evidence="1" type="ORF">SMRZ_LOCUS19536</name>
</gene>
<dbReference type="AlphaFoldDB" id="A0A183MU11"/>
<sequence length="72" mass="8005">MGFVLLNTREQGVPVILKELVLPGGFDLLSSSFTVRCVTTELSEPWEVHGSKDHAQILPFCSHHLQSAKFLI</sequence>
<reference evidence="1 2" key="1">
    <citation type="submission" date="2018-11" db="EMBL/GenBank/DDBJ databases">
        <authorList>
            <consortium name="Pathogen Informatics"/>
        </authorList>
    </citation>
    <scope>NUCLEOTIDE SEQUENCE [LARGE SCALE GENOMIC DNA]</scope>
    <source>
        <strain evidence="1 2">Zambia</strain>
    </source>
</reference>